<dbReference type="GO" id="GO:0008959">
    <property type="term" value="F:phosphate acetyltransferase activity"/>
    <property type="evidence" value="ECO:0007669"/>
    <property type="project" value="UniProtKB-EC"/>
</dbReference>
<evidence type="ECO:0000313" key="6">
    <source>
        <dbReference type="EMBL" id="OQB73530.1"/>
    </source>
</evidence>
<dbReference type="NCBIfam" id="NF007233">
    <property type="entry name" value="PRK09653.1"/>
    <property type="match status" value="1"/>
</dbReference>
<evidence type="ECO:0000259" key="5">
    <source>
        <dbReference type="Pfam" id="PF01515"/>
    </source>
</evidence>
<dbReference type="Gene3D" id="3.40.50.10750">
    <property type="entry name" value="Isocitrate/Isopropylmalate dehydrogenase-like"/>
    <property type="match status" value="1"/>
</dbReference>
<accession>A0A1V6C9I3</accession>
<keyword evidence="3 6" id="KW-0808">Transferase</keyword>
<dbReference type="InterPro" id="IPR012147">
    <property type="entry name" value="P_Ac_Bu_trans"/>
</dbReference>
<comment type="caution">
    <text evidence="6">The sequence shown here is derived from an EMBL/GenBank/DDBJ whole genome shotgun (WGS) entry which is preliminary data.</text>
</comment>
<dbReference type="Pfam" id="PF01515">
    <property type="entry name" value="PTA_PTB"/>
    <property type="match status" value="1"/>
</dbReference>
<dbReference type="EMBL" id="MWDQ01000077">
    <property type="protein sequence ID" value="OQB73530.1"/>
    <property type="molecule type" value="Genomic_DNA"/>
</dbReference>
<dbReference type="InterPro" id="IPR042113">
    <property type="entry name" value="P_AcTrfase_dom1"/>
</dbReference>
<proteinExistence type="inferred from homology"/>
<evidence type="ECO:0000256" key="3">
    <source>
        <dbReference type="ARBA" id="ARBA00022679"/>
    </source>
</evidence>
<dbReference type="InterPro" id="IPR042112">
    <property type="entry name" value="P_AcTrfase_dom2"/>
</dbReference>
<organism evidence="6">
    <name type="scientific">candidate division TA06 bacterium ADurb.Bin131</name>
    <dbReference type="NCBI Taxonomy" id="1852827"/>
    <lineage>
        <taxon>Bacteria</taxon>
        <taxon>Bacteria division TA06</taxon>
    </lineage>
</organism>
<evidence type="ECO:0000256" key="2">
    <source>
        <dbReference type="ARBA" id="ARBA00005656"/>
    </source>
</evidence>
<dbReference type="PANTHER" id="PTHR43356">
    <property type="entry name" value="PHOSPHATE ACETYLTRANSFERASE"/>
    <property type="match status" value="1"/>
</dbReference>
<dbReference type="AlphaFoldDB" id="A0A1V6C9I3"/>
<dbReference type="InterPro" id="IPR050500">
    <property type="entry name" value="Phos_Acetyltrans/Butyryltrans"/>
</dbReference>
<dbReference type="InterPro" id="IPR002505">
    <property type="entry name" value="PTA_PTB"/>
</dbReference>
<reference evidence="6" key="1">
    <citation type="submission" date="2017-02" db="EMBL/GenBank/DDBJ databases">
        <title>Delving into the versatile metabolic prowess of the omnipresent phylum Bacteroidetes.</title>
        <authorList>
            <person name="Nobu M.K."/>
            <person name="Mei R."/>
            <person name="Narihiro T."/>
            <person name="Kuroda K."/>
            <person name="Liu W.-T."/>
        </authorList>
    </citation>
    <scope>NUCLEOTIDE SEQUENCE</scope>
    <source>
        <strain evidence="6">ADurb.Bin131</strain>
    </source>
</reference>
<dbReference type="Gene3D" id="3.40.50.10950">
    <property type="match status" value="1"/>
</dbReference>
<dbReference type="PIRSF" id="PIRSF000428">
    <property type="entry name" value="P_Ac_trans"/>
    <property type="match status" value="1"/>
</dbReference>
<protein>
    <submittedName>
        <fullName evidence="6">Phosphate acetyltransferase</fullName>
        <ecNumber evidence="6">2.3.1.8</ecNumber>
    </submittedName>
</protein>
<gene>
    <name evidence="6" type="primary">pta</name>
    <name evidence="6" type="ORF">BWX89_00917</name>
</gene>
<comment type="catalytic activity">
    <reaction evidence="1">
        <text>acetyl-CoA + phosphate = acetyl phosphate + CoA</text>
        <dbReference type="Rhea" id="RHEA:19521"/>
        <dbReference type="ChEBI" id="CHEBI:22191"/>
        <dbReference type="ChEBI" id="CHEBI:43474"/>
        <dbReference type="ChEBI" id="CHEBI:57287"/>
        <dbReference type="ChEBI" id="CHEBI:57288"/>
        <dbReference type="EC" id="2.3.1.8"/>
    </reaction>
</comment>
<comment type="similarity">
    <text evidence="2">Belongs to the phosphate acetyltransferase and butyryltransferase family.</text>
</comment>
<dbReference type="PANTHER" id="PTHR43356:SF3">
    <property type="entry name" value="PHOSPHATE ACETYLTRANSFERASE"/>
    <property type="match status" value="1"/>
</dbReference>
<keyword evidence="4 6" id="KW-0012">Acyltransferase</keyword>
<evidence type="ECO:0000256" key="4">
    <source>
        <dbReference type="ARBA" id="ARBA00023315"/>
    </source>
</evidence>
<name>A0A1V6C9I3_UNCT6</name>
<dbReference type="EC" id="2.3.1.8" evidence="6"/>
<sequence length="323" mass="34687">MSILDSFITKARTLKKSVVFPEIWDNRILEASASISKQSIARPILPGNPEEIQKNISASGISPCDVDIIDTKNPQIIEELSKIYQKQRPNIPEKVAMHLVKKPLVFAGLLVASGRADAMVAGAASTTAEVIQAASLTVGYQQGIKSPSSFFIMEMPDSRIFFYADCAVNISPDSNTLADIAVSTARSYRKMMDSEPLVAFLSFSSKGSASHPDVDKVIKAVEIARSKDPDTAYDGEFQVDTAISESVAQKKLKEPSRVAGRANVLIFPDLDAGNIAYKITQYLAGAKAYGPILQGFAKPVSDLSRGAKPSDIVGVATITCLLS</sequence>
<feature type="domain" description="Phosphate acetyl/butaryl transferase" evidence="5">
    <location>
        <begin position="3"/>
        <end position="320"/>
    </location>
</feature>
<dbReference type="Proteomes" id="UP000485562">
    <property type="component" value="Unassembled WGS sequence"/>
</dbReference>
<evidence type="ECO:0000256" key="1">
    <source>
        <dbReference type="ARBA" id="ARBA00000705"/>
    </source>
</evidence>
<dbReference type="SUPFAM" id="SSF53659">
    <property type="entry name" value="Isocitrate/Isopropylmalate dehydrogenase-like"/>
    <property type="match status" value="1"/>
</dbReference>